<dbReference type="EMBL" id="MU070243">
    <property type="protein sequence ID" value="KAF5828814.1"/>
    <property type="molecule type" value="Genomic_DNA"/>
</dbReference>
<feature type="domain" description="CHASE" evidence="1">
    <location>
        <begin position="70"/>
        <end position="135"/>
    </location>
</feature>
<organism evidence="2 3">
    <name type="scientific">Dunaliella salina</name>
    <name type="common">Green alga</name>
    <name type="synonym">Protococcus salinus</name>
    <dbReference type="NCBI Taxonomy" id="3046"/>
    <lineage>
        <taxon>Eukaryota</taxon>
        <taxon>Viridiplantae</taxon>
        <taxon>Chlorophyta</taxon>
        <taxon>core chlorophytes</taxon>
        <taxon>Chlorophyceae</taxon>
        <taxon>CS clade</taxon>
        <taxon>Chlamydomonadales</taxon>
        <taxon>Dunaliellaceae</taxon>
        <taxon>Dunaliella</taxon>
    </lineage>
</organism>
<dbReference type="Proteomes" id="UP000815325">
    <property type="component" value="Unassembled WGS sequence"/>
</dbReference>
<accession>A0ABZ3KI16</accession>
<reference evidence="2" key="1">
    <citation type="submission" date="2017-08" db="EMBL/GenBank/DDBJ databases">
        <authorList>
            <person name="Polle J.E."/>
            <person name="Barry K."/>
            <person name="Cushman J."/>
            <person name="Schmutz J."/>
            <person name="Tran D."/>
            <person name="Hathwaick L.T."/>
            <person name="Yim W.C."/>
            <person name="Jenkins J."/>
            <person name="Mckie-Krisberg Z.M."/>
            <person name="Prochnik S."/>
            <person name="Lindquist E."/>
            <person name="Dockter R.B."/>
            <person name="Adam C."/>
            <person name="Molina H."/>
            <person name="Bunkerborg J."/>
            <person name="Jin E."/>
            <person name="Buchheim M."/>
            <person name="Magnuson J."/>
        </authorList>
    </citation>
    <scope>NUCLEOTIDE SEQUENCE</scope>
    <source>
        <strain evidence="2">CCAP 19/18</strain>
    </source>
</reference>
<gene>
    <name evidence="2" type="ORF">DUNSADRAFT_17012</name>
</gene>
<dbReference type="PROSITE" id="PS50839">
    <property type="entry name" value="CHASE"/>
    <property type="match status" value="1"/>
</dbReference>
<name>A0ABZ3KI16_DUNSA</name>
<keyword evidence="3" id="KW-1185">Reference proteome</keyword>
<comment type="caution">
    <text evidence="2">The sequence shown here is derived from an EMBL/GenBank/DDBJ whole genome shotgun (WGS) entry which is preliminary data.</text>
</comment>
<evidence type="ECO:0000313" key="2">
    <source>
        <dbReference type="EMBL" id="KAF5828814.1"/>
    </source>
</evidence>
<proteinExistence type="predicted"/>
<evidence type="ECO:0000259" key="1">
    <source>
        <dbReference type="PROSITE" id="PS50839"/>
    </source>
</evidence>
<protein>
    <recommendedName>
        <fullName evidence="1">CHASE domain-containing protein</fullName>
    </recommendedName>
</protein>
<sequence length="170" mass="18613">MWLHAHRATADALKLQLTAVTGALYTMATCVRIDPDWNNLREEFSTVAGYVYKELRSRRSQGLNGIVYLPFGIVSAVYPPDSSAEPSLGYDLFQPGASEVLKILDAVKKRSLTFSGPLLLTPGGPSIIVGRYPMFIQNVTEDEGWNHPYNMTAPSSCPPGLCYNATTGEK</sequence>
<evidence type="ECO:0000313" key="3">
    <source>
        <dbReference type="Proteomes" id="UP000815325"/>
    </source>
</evidence>
<dbReference type="InterPro" id="IPR006189">
    <property type="entry name" value="CHASE_dom"/>
</dbReference>